<organism evidence="1 2">
    <name type="scientific">Parasutterella excrementihominis YIT 11859</name>
    <dbReference type="NCBI Taxonomy" id="762966"/>
    <lineage>
        <taxon>Bacteria</taxon>
        <taxon>Pseudomonadati</taxon>
        <taxon>Pseudomonadota</taxon>
        <taxon>Betaproteobacteria</taxon>
        <taxon>Burkholderiales</taxon>
        <taxon>Sutterellaceae</taxon>
        <taxon>Parasutterella</taxon>
    </lineage>
</organism>
<dbReference type="eggNOG" id="ENOG5034B3Q">
    <property type="taxonomic scope" value="Bacteria"/>
</dbReference>
<reference evidence="1 2" key="1">
    <citation type="submission" date="2011-02" db="EMBL/GenBank/DDBJ databases">
        <authorList>
            <person name="Weinstock G."/>
            <person name="Sodergren E."/>
            <person name="Clifton S."/>
            <person name="Fulton L."/>
            <person name="Fulton B."/>
            <person name="Courtney L."/>
            <person name="Fronick C."/>
            <person name="Harrison M."/>
            <person name="Strong C."/>
            <person name="Farmer C."/>
            <person name="Delahaunty K."/>
            <person name="Markovic C."/>
            <person name="Hall O."/>
            <person name="Minx P."/>
            <person name="Tomlinson C."/>
            <person name="Mitreva M."/>
            <person name="Hou S."/>
            <person name="Chen J."/>
            <person name="Wollam A."/>
            <person name="Pepin K.H."/>
            <person name="Johnson M."/>
            <person name="Bhonagiri V."/>
            <person name="Zhang X."/>
            <person name="Suruliraj S."/>
            <person name="Warren W."/>
            <person name="Chinwalla A."/>
            <person name="Mardis E.R."/>
            <person name="Wilson R.K."/>
        </authorList>
    </citation>
    <scope>NUCLEOTIDE SEQUENCE [LARGE SCALE GENOMIC DNA]</scope>
    <source>
        <strain evidence="1 2">YIT 11859</strain>
    </source>
</reference>
<dbReference type="EMBL" id="AFBP01000012">
    <property type="protein sequence ID" value="EGG56891.1"/>
    <property type="molecule type" value="Genomic_DNA"/>
</dbReference>
<sequence length="56" mass="6267">MRFNCVTSAFAAQLMAFIAADKVSIFLLANPGKALRFSCHFHRSKRRANFCSNKTA</sequence>
<comment type="caution">
    <text evidence="1">The sequence shown here is derived from an EMBL/GenBank/DDBJ whole genome shotgun (WGS) entry which is preliminary data.</text>
</comment>
<name>F3QHU1_9BURK</name>
<protein>
    <submittedName>
        <fullName evidence="1">Uncharacterized protein</fullName>
    </submittedName>
</protein>
<dbReference type="Proteomes" id="UP000005156">
    <property type="component" value="Unassembled WGS sequence"/>
</dbReference>
<keyword evidence="2" id="KW-1185">Reference proteome</keyword>
<accession>F3QHU1</accession>
<proteinExistence type="predicted"/>
<dbReference type="HOGENOM" id="CLU_3005216_0_0_4"/>
<gene>
    <name evidence="1" type="ORF">HMPREF9439_00488</name>
</gene>
<evidence type="ECO:0000313" key="2">
    <source>
        <dbReference type="Proteomes" id="UP000005156"/>
    </source>
</evidence>
<dbReference type="AlphaFoldDB" id="F3QHU1"/>
<evidence type="ECO:0000313" key="1">
    <source>
        <dbReference type="EMBL" id="EGG56891.1"/>
    </source>
</evidence>